<evidence type="ECO:0000256" key="6">
    <source>
        <dbReference type="SAM" id="Coils"/>
    </source>
</evidence>
<evidence type="ECO:0000256" key="5">
    <source>
        <dbReference type="ARBA" id="ARBA00023242"/>
    </source>
</evidence>
<dbReference type="PROSITE" id="PS51032">
    <property type="entry name" value="AP2_ERF"/>
    <property type="match status" value="1"/>
</dbReference>
<evidence type="ECO:0000256" key="3">
    <source>
        <dbReference type="ARBA" id="ARBA00023125"/>
    </source>
</evidence>
<name>A0AAV5CMJ7_ELECO</name>
<dbReference type="GO" id="GO:0005634">
    <property type="term" value="C:nucleus"/>
    <property type="evidence" value="ECO:0007669"/>
    <property type="project" value="UniProtKB-SubCell"/>
</dbReference>
<reference evidence="9" key="2">
    <citation type="submission" date="2021-12" db="EMBL/GenBank/DDBJ databases">
        <title>Resequencing data analysis of finger millet.</title>
        <authorList>
            <person name="Hatakeyama M."/>
            <person name="Aluri S."/>
            <person name="Balachadran M.T."/>
            <person name="Sivarajan S.R."/>
            <person name="Poveda L."/>
            <person name="Shimizu-Inatsugi R."/>
            <person name="Schlapbach R."/>
            <person name="Sreeman S.M."/>
            <person name="Shimizu K.K."/>
        </authorList>
    </citation>
    <scope>NUCLEOTIDE SEQUENCE</scope>
</reference>
<dbReference type="SMART" id="SM00380">
    <property type="entry name" value="AP2"/>
    <property type="match status" value="1"/>
</dbReference>
<comment type="subcellular location">
    <subcellularLocation>
        <location evidence="1">Nucleus</location>
    </subcellularLocation>
</comment>
<keyword evidence="2" id="KW-0805">Transcription regulation</keyword>
<evidence type="ECO:0000256" key="7">
    <source>
        <dbReference type="SAM" id="MobiDB-lite"/>
    </source>
</evidence>
<feature type="coiled-coil region" evidence="6">
    <location>
        <begin position="51"/>
        <end position="78"/>
    </location>
</feature>
<dbReference type="InterPro" id="IPR050913">
    <property type="entry name" value="AP2/ERF_ERF"/>
</dbReference>
<keyword evidence="5" id="KW-0539">Nucleus</keyword>
<organism evidence="9 10">
    <name type="scientific">Eleusine coracana subsp. coracana</name>
    <dbReference type="NCBI Taxonomy" id="191504"/>
    <lineage>
        <taxon>Eukaryota</taxon>
        <taxon>Viridiplantae</taxon>
        <taxon>Streptophyta</taxon>
        <taxon>Embryophyta</taxon>
        <taxon>Tracheophyta</taxon>
        <taxon>Spermatophyta</taxon>
        <taxon>Magnoliopsida</taxon>
        <taxon>Liliopsida</taxon>
        <taxon>Poales</taxon>
        <taxon>Poaceae</taxon>
        <taxon>PACMAD clade</taxon>
        <taxon>Chloridoideae</taxon>
        <taxon>Cynodonteae</taxon>
        <taxon>Eleusininae</taxon>
        <taxon>Eleusine</taxon>
    </lineage>
</organism>
<dbReference type="PRINTS" id="PR00367">
    <property type="entry name" value="ETHRSPELEMNT"/>
</dbReference>
<dbReference type="AlphaFoldDB" id="A0AAV5CMJ7"/>
<feature type="domain" description="AP2/ERF" evidence="8">
    <location>
        <begin position="21"/>
        <end position="80"/>
    </location>
</feature>
<dbReference type="Gene3D" id="3.30.730.10">
    <property type="entry name" value="AP2/ERF domain"/>
    <property type="match status" value="1"/>
</dbReference>
<gene>
    <name evidence="9" type="primary">ga16178</name>
    <name evidence="9" type="ORF">PR202_ga16178</name>
</gene>
<evidence type="ECO:0000256" key="2">
    <source>
        <dbReference type="ARBA" id="ARBA00023015"/>
    </source>
</evidence>
<dbReference type="PANTHER" id="PTHR31194:SF140">
    <property type="entry name" value="ETHYLENE-RESPONSIVE TRANSCRIPTION FACTOR CRF2"/>
    <property type="match status" value="1"/>
</dbReference>
<dbReference type="Pfam" id="PF00847">
    <property type="entry name" value="AP2"/>
    <property type="match status" value="1"/>
</dbReference>
<dbReference type="CDD" id="cd00018">
    <property type="entry name" value="AP2"/>
    <property type="match status" value="1"/>
</dbReference>
<accession>A0AAV5CMJ7</accession>
<keyword evidence="6" id="KW-0175">Coiled coil</keyword>
<dbReference type="GO" id="GO:0003700">
    <property type="term" value="F:DNA-binding transcription factor activity"/>
    <property type="evidence" value="ECO:0007669"/>
    <property type="project" value="InterPro"/>
</dbReference>
<keyword evidence="4" id="KW-0804">Transcription</keyword>
<proteinExistence type="predicted"/>
<dbReference type="PANTHER" id="PTHR31194">
    <property type="entry name" value="SHN SHINE , DNA BINDING / TRANSCRIPTION FACTOR"/>
    <property type="match status" value="1"/>
</dbReference>
<dbReference type="GO" id="GO:0003677">
    <property type="term" value="F:DNA binding"/>
    <property type="evidence" value="ECO:0007669"/>
    <property type="project" value="UniProtKB-KW"/>
</dbReference>
<dbReference type="InterPro" id="IPR001471">
    <property type="entry name" value="AP2/ERF_dom"/>
</dbReference>
<evidence type="ECO:0000313" key="9">
    <source>
        <dbReference type="EMBL" id="GJM99109.1"/>
    </source>
</evidence>
<keyword evidence="3" id="KW-0238">DNA-binding</keyword>
<comment type="caution">
    <text evidence="9">The sequence shown here is derived from an EMBL/GenBank/DDBJ whole genome shotgun (WGS) entry which is preliminary data.</text>
</comment>
<reference evidence="9" key="1">
    <citation type="journal article" date="2018" name="DNA Res.">
        <title>Multiple hybrid de novo genome assembly of finger millet, an orphan allotetraploid crop.</title>
        <authorList>
            <person name="Hatakeyama M."/>
            <person name="Aluri S."/>
            <person name="Balachadran M.T."/>
            <person name="Sivarajan S.R."/>
            <person name="Patrignani A."/>
            <person name="Gruter S."/>
            <person name="Poveda L."/>
            <person name="Shimizu-Inatsugi R."/>
            <person name="Baeten J."/>
            <person name="Francoijs K.J."/>
            <person name="Nataraja K.N."/>
            <person name="Reddy Y.A.N."/>
            <person name="Phadnis S."/>
            <person name="Ravikumar R.L."/>
            <person name="Schlapbach R."/>
            <person name="Sreeman S.M."/>
            <person name="Shimizu K.K."/>
        </authorList>
    </citation>
    <scope>NUCLEOTIDE SEQUENCE</scope>
</reference>
<keyword evidence="10" id="KW-1185">Reference proteome</keyword>
<dbReference type="EMBL" id="BQKI01000007">
    <property type="protein sequence ID" value="GJM99109.1"/>
    <property type="molecule type" value="Genomic_DNA"/>
</dbReference>
<evidence type="ECO:0000313" key="10">
    <source>
        <dbReference type="Proteomes" id="UP001054889"/>
    </source>
</evidence>
<evidence type="ECO:0000259" key="8">
    <source>
        <dbReference type="PROSITE" id="PS51032"/>
    </source>
</evidence>
<feature type="region of interest" description="Disordered" evidence="7">
    <location>
        <begin position="1"/>
        <end position="21"/>
    </location>
</feature>
<dbReference type="SUPFAM" id="SSF54171">
    <property type="entry name" value="DNA-binding domain"/>
    <property type="match status" value="1"/>
</dbReference>
<dbReference type="Proteomes" id="UP001054889">
    <property type="component" value="Unassembled WGS sequence"/>
</dbReference>
<protein>
    <recommendedName>
        <fullName evidence="8">AP2/ERF domain-containing protein</fullName>
    </recommendedName>
</protein>
<feature type="compositionally biased region" description="Basic and acidic residues" evidence="7">
    <location>
        <begin position="8"/>
        <end position="20"/>
    </location>
</feature>
<evidence type="ECO:0000256" key="1">
    <source>
        <dbReference type="ARBA" id="ARBA00004123"/>
    </source>
</evidence>
<dbReference type="InterPro" id="IPR016177">
    <property type="entry name" value="DNA-bd_dom_sf"/>
</dbReference>
<sequence length="231" mass="26012">MRVPCGTEDLKGPEKKETTSRFRGVRRRAWGKWAAEIRDPIRKKRKWIGSYDTEEEAAAAYEAQLSQYRAEMLAMKAQLPVSVPAALSTSSSVSCVSSSVSCEQIAQEAQNRVFMEIDFEPVDDILLEFSDTPRDKEMSMDVLLGRVDELPVCDYVSRADEIRHDGFTSSEDMFAISDFVGVTHEPPDDYIGLADISHLPLPMKDPGFDLDAELDWSGFDFVSMERELQAL</sequence>
<evidence type="ECO:0000256" key="4">
    <source>
        <dbReference type="ARBA" id="ARBA00023163"/>
    </source>
</evidence>
<dbReference type="InterPro" id="IPR036955">
    <property type="entry name" value="AP2/ERF_dom_sf"/>
</dbReference>